<dbReference type="PANTHER" id="PTHR37534">
    <property type="entry name" value="TRANSCRIPTIONAL ACTIVATOR PROTEIN UGA3"/>
    <property type="match status" value="1"/>
</dbReference>
<dbReference type="CDD" id="cd00067">
    <property type="entry name" value="GAL4"/>
    <property type="match status" value="1"/>
</dbReference>
<proteinExistence type="predicted"/>
<evidence type="ECO:0000256" key="3">
    <source>
        <dbReference type="ARBA" id="ARBA00023015"/>
    </source>
</evidence>
<accession>A0AA38RDP0</accession>
<dbReference type="GO" id="GO:0000976">
    <property type="term" value="F:transcription cis-regulatory region binding"/>
    <property type="evidence" value="ECO:0007669"/>
    <property type="project" value="TreeGrafter"/>
</dbReference>
<keyword evidence="2" id="KW-0862">Zinc</keyword>
<gene>
    <name evidence="8" type="ORF">NKR23_g6219</name>
</gene>
<keyword evidence="6" id="KW-0539">Nucleus</keyword>
<name>A0AA38RDP0_9PEZI</name>
<keyword evidence="4" id="KW-0238">DNA-binding</keyword>
<keyword evidence="5" id="KW-0804">Transcription</keyword>
<evidence type="ECO:0000256" key="5">
    <source>
        <dbReference type="ARBA" id="ARBA00023163"/>
    </source>
</evidence>
<dbReference type="GO" id="GO:0000981">
    <property type="term" value="F:DNA-binding transcription factor activity, RNA polymerase II-specific"/>
    <property type="evidence" value="ECO:0007669"/>
    <property type="project" value="InterPro"/>
</dbReference>
<dbReference type="Pfam" id="PF11951">
    <property type="entry name" value="Fungal_trans_2"/>
    <property type="match status" value="1"/>
</dbReference>
<dbReference type="PROSITE" id="PS50048">
    <property type="entry name" value="ZN2_CY6_FUNGAL_2"/>
    <property type="match status" value="1"/>
</dbReference>
<reference evidence="8" key="1">
    <citation type="submission" date="2022-07" db="EMBL/GenBank/DDBJ databases">
        <title>Fungi with potential for degradation of polypropylene.</title>
        <authorList>
            <person name="Gostincar C."/>
        </authorList>
    </citation>
    <scope>NUCLEOTIDE SEQUENCE</scope>
    <source>
        <strain evidence="8">EXF-13308</strain>
    </source>
</reference>
<keyword evidence="9" id="KW-1185">Reference proteome</keyword>
<dbReference type="SUPFAM" id="SSF57701">
    <property type="entry name" value="Zn2/Cys6 DNA-binding domain"/>
    <property type="match status" value="1"/>
</dbReference>
<dbReference type="InterPro" id="IPR001138">
    <property type="entry name" value="Zn2Cys6_DnaBD"/>
</dbReference>
<evidence type="ECO:0000256" key="2">
    <source>
        <dbReference type="ARBA" id="ARBA00022833"/>
    </source>
</evidence>
<comment type="subcellular location">
    <subcellularLocation>
        <location evidence="1">Nucleus</location>
    </subcellularLocation>
</comment>
<evidence type="ECO:0000313" key="9">
    <source>
        <dbReference type="Proteomes" id="UP001174694"/>
    </source>
</evidence>
<feature type="domain" description="Zn(2)-C6 fungal-type" evidence="7">
    <location>
        <begin position="14"/>
        <end position="43"/>
    </location>
</feature>
<sequence>MREDSGPGSSSRKRCWNCRARKIACDKTLPSCTKCKQRGKVCSGYGLQLSWPRSNNPSRSVRGDNYFIEPIRSSSLDFINVTSNDIEGLNPQEGVNSVQGRGQNVPIARPLELVHMRETDIDPRSWVDSRSAVARILTTSSFEDELYGLLIRLSLNDDSPASLAPRHALSAISYQHVGRQDQAIAHQTRAMMALQTAIESPVQATKALQMMASSMLLNIFETLNFDGSSLSWAIFFCGTKKIARTVHERDNTYEGDQALILDWVFYHDVMYKFSIRHWEDKVEQQRLLAADEKIVSKAVFSPLRQAILPALGCSLELLDLLCQIVDLVLDRNDPRYLSEDHHRAIRSLELRLDRLDQRPSLVTTPSSTLTEGQDGERTRKLAELFRLAAYIYLERLGKAVSPDNRLFKDLVDQAFRLLWDLGDCDRPWPLFVIALEARTDEERKLVLTVIGNALRRRPLGNLTITKRMIQAAWVHQDLQEGTGVDALLVYNRVVSANRVPPSFT</sequence>
<evidence type="ECO:0000259" key="7">
    <source>
        <dbReference type="PROSITE" id="PS50048"/>
    </source>
</evidence>
<evidence type="ECO:0000313" key="8">
    <source>
        <dbReference type="EMBL" id="KAJ9144113.1"/>
    </source>
</evidence>
<dbReference type="Proteomes" id="UP001174694">
    <property type="component" value="Unassembled WGS sequence"/>
</dbReference>
<dbReference type="GO" id="GO:0008270">
    <property type="term" value="F:zinc ion binding"/>
    <property type="evidence" value="ECO:0007669"/>
    <property type="project" value="InterPro"/>
</dbReference>
<dbReference type="GO" id="GO:0005634">
    <property type="term" value="C:nucleus"/>
    <property type="evidence" value="ECO:0007669"/>
    <property type="project" value="UniProtKB-SubCell"/>
</dbReference>
<dbReference type="Gene3D" id="4.10.240.10">
    <property type="entry name" value="Zn(2)-C6 fungal-type DNA-binding domain"/>
    <property type="match status" value="1"/>
</dbReference>
<keyword evidence="3" id="KW-0805">Transcription regulation</keyword>
<dbReference type="InterPro" id="IPR021858">
    <property type="entry name" value="Fun_TF"/>
</dbReference>
<organism evidence="8 9">
    <name type="scientific">Pleurostoma richardsiae</name>
    <dbReference type="NCBI Taxonomy" id="41990"/>
    <lineage>
        <taxon>Eukaryota</taxon>
        <taxon>Fungi</taxon>
        <taxon>Dikarya</taxon>
        <taxon>Ascomycota</taxon>
        <taxon>Pezizomycotina</taxon>
        <taxon>Sordariomycetes</taxon>
        <taxon>Sordariomycetidae</taxon>
        <taxon>Calosphaeriales</taxon>
        <taxon>Pleurostomataceae</taxon>
        <taxon>Pleurostoma</taxon>
    </lineage>
</organism>
<protein>
    <submittedName>
        <fullName evidence="8">Fungal specific transcription factor domain-containing protein</fullName>
    </submittedName>
</protein>
<dbReference type="PANTHER" id="PTHR37534:SF39">
    <property type="entry name" value="TRANSCRIPTION FACTOR DOMAIN-CONTAINING PROTEIN"/>
    <property type="match status" value="1"/>
</dbReference>
<dbReference type="AlphaFoldDB" id="A0AA38RDP0"/>
<dbReference type="EMBL" id="JANBVO010000017">
    <property type="protein sequence ID" value="KAJ9144113.1"/>
    <property type="molecule type" value="Genomic_DNA"/>
</dbReference>
<comment type="caution">
    <text evidence="8">The sequence shown here is derived from an EMBL/GenBank/DDBJ whole genome shotgun (WGS) entry which is preliminary data.</text>
</comment>
<evidence type="ECO:0000256" key="1">
    <source>
        <dbReference type="ARBA" id="ARBA00004123"/>
    </source>
</evidence>
<evidence type="ECO:0000256" key="4">
    <source>
        <dbReference type="ARBA" id="ARBA00023125"/>
    </source>
</evidence>
<dbReference type="SMART" id="SM00066">
    <property type="entry name" value="GAL4"/>
    <property type="match status" value="1"/>
</dbReference>
<dbReference type="Pfam" id="PF00172">
    <property type="entry name" value="Zn_clus"/>
    <property type="match status" value="1"/>
</dbReference>
<evidence type="ECO:0000256" key="6">
    <source>
        <dbReference type="ARBA" id="ARBA00023242"/>
    </source>
</evidence>
<dbReference type="GO" id="GO:0045944">
    <property type="term" value="P:positive regulation of transcription by RNA polymerase II"/>
    <property type="evidence" value="ECO:0007669"/>
    <property type="project" value="TreeGrafter"/>
</dbReference>
<dbReference type="InterPro" id="IPR036864">
    <property type="entry name" value="Zn2-C6_fun-type_DNA-bd_sf"/>
</dbReference>